<comment type="caution">
    <text evidence="3">The sequence shown here is derived from an EMBL/GenBank/DDBJ whole genome shotgun (WGS) entry which is preliminary data.</text>
</comment>
<gene>
    <name evidence="3" type="ORF">ENF30_02475</name>
</gene>
<dbReference type="InterPro" id="IPR055170">
    <property type="entry name" value="GFO_IDH_MocA-like_dom"/>
</dbReference>
<dbReference type="EMBL" id="DQWQ01000107">
    <property type="protein sequence ID" value="HDD35647.1"/>
    <property type="molecule type" value="Genomic_DNA"/>
</dbReference>
<dbReference type="AlphaFoldDB" id="A0A7V0NEK8"/>
<dbReference type="Pfam" id="PF22725">
    <property type="entry name" value="GFO_IDH_MocA_C3"/>
    <property type="match status" value="1"/>
</dbReference>
<dbReference type="InterPro" id="IPR000683">
    <property type="entry name" value="Gfo/Idh/MocA-like_OxRdtase_N"/>
</dbReference>
<reference evidence="3" key="1">
    <citation type="journal article" date="2020" name="mSystems">
        <title>Genome- and Community-Level Interaction Insights into Carbon Utilization and Element Cycling Functions of Hydrothermarchaeota in Hydrothermal Sediment.</title>
        <authorList>
            <person name="Zhou Z."/>
            <person name="Liu Y."/>
            <person name="Xu W."/>
            <person name="Pan J."/>
            <person name="Luo Z.H."/>
            <person name="Li M."/>
        </authorList>
    </citation>
    <scope>NUCLEOTIDE SEQUENCE [LARGE SCALE GENOMIC DNA]</scope>
    <source>
        <strain evidence="3">HyVt-113</strain>
    </source>
</reference>
<proteinExistence type="predicted"/>
<dbReference type="InterPro" id="IPR036291">
    <property type="entry name" value="NAD(P)-bd_dom_sf"/>
</dbReference>
<dbReference type="GO" id="GO:0000166">
    <property type="term" value="F:nucleotide binding"/>
    <property type="evidence" value="ECO:0007669"/>
    <property type="project" value="InterPro"/>
</dbReference>
<dbReference type="SUPFAM" id="SSF51735">
    <property type="entry name" value="NAD(P)-binding Rossmann-fold domains"/>
    <property type="match status" value="1"/>
</dbReference>
<evidence type="ECO:0000259" key="1">
    <source>
        <dbReference type="Pfam" id="PF01408"/>
    </source>
</evidence>
<dbReference type="SUPFAM" id="SSF55347">
    <property type="entry name" value="Glyceraldehyde-3-phosphate dehydrogenase-like, C-terminal domain"/>
    <property type="match status" value="1"/>
</dbReference>
<dbReference type="PANTHER" id="PTHR43377:SF1">
    <property type="entry name" value="BILIVERDIN REDUCTASE A"/>
    <property type="match status" value="1"/>
</dbReference>
<accession>A0A7V0NEK8</accession>
<organism evidence="3">
    <name type="scientific">Desulfofervidus auxilii</name>
    <dbReference type="NCBI Taxonomy" id="1621989"/>
    <lineage>
        <taxon>Bacteria</taxon>
        <taxon>Pseudomonadati</taxon>
        <taxon>Thermodesulfobacteriota</taxon>
        <taxon>Candidatus Desulfofervidia</taxon>
        <taxon>Candidatus Desulfofervidales</taxon>
        <taxon>Candidatus Desulfofervidaceae</taxon>
        <taxon>Candidatus Desulfofervidus</taxon>
    </lineage>
</organism>
<name>A0A7V0NEK8_DESA2</name>
<protein>
    <submittedName>
        <fullName evidence="3">Gfo/Idh/MocA family oxidoreductase</fullName>
    </submittedName>
</protein>
<dbReference type="Gene3D" id="3.40.50.720">
    <property type="entry name" value="NAD(P)-binding Rossmann-like Domain"/>
    <property type="match status" value="1"/>
</dbReference>
<sequence length="340" mass="38681">MMKKLKIGIIGCGKQAEKHILSLKKIPNISLVLTDINLQAAEELAKRTDSVWVKTREEIFTDPSIKAVIICTPTSTHIELIKEAINAGKDVFCEKPLCEYQQDPSELKELIKKTDRIVMIGYIYRFVPVFEEAYRLIKEQSIDGISLLFGKILSAYFRLGGRGSHQVWKHKKATGGGAINEMLVHMVDLANWYFGPLRDIEVISCDLRCPKRIINGKEVIADAEDFVMIRCYGQNGVEIYCQADLITPVFTQYVEIQAENGSFMGSIQADMPSYIFLKESRGGYPAGKTQMGYGYRNVWDIQMLTFIQAILTRSPLDRNTIEDSIELHKIMKEIKRQVEK</sequence>
<feature type="domain" description="GFO/IDH/MocA-like oxidoreductase" evidence="2">
    <location>
        <begin position="149"/>
        <end position="263"/>
    </location>
</feature>
<evidence type="ECO:0000259" key="2">
    <source>
        <dbReference type="Pfam" id="PF22725"/>
    </source>
</evidence>
<dbReference type="InterPro" id="IPR051450">
    <property type="entry name" value="Gfo/Idh/MocA_Oxidoreductases"/>
</dbReference>
<dbReference type="Gene3D" id="3.30.360.10">
    <property type="entry name" value="Dihydrodipicolinate Reductase, domain 2"/>
    <property type="match status" value="1"/>
</dbReference>
<feature type="domain" description="Gfo/Idh/MocA-like oxidoreductase N-terminal" evidence="1">
    <location>
        <begin position="5"/>
        <end position="122"/>
    </location>
</feature>
<dbReference type="Proteomes" id="UP000885706">
    <property type="component" value="Unassembled WGS sequence"/>
</dbReference>
<dbReference type="Pfam" id="PF01408">
    <property type="entry name" value="GFO_IDH_MocA"/>
    <property type="match status" value="1"/>
</dbReference>
<dbReference type="PANTHER" id="PTHR43377">
    <property type="entry name" value="BILIVERDIN REDUCTASE A"/>
    <property type="match status" value="1"/>
</dbReference>
<evidence type="ECO:0000313" key="3">
    <source>
        <dbReference type="EMBL" id="HDD35647.1"/>
    </source>
</evidence>